<dbReference type="PANTHER" id="PTHR32243:SF18">
    <property type="entry name" value="INNER MEMBRANE ABC TRANSPORTER PERMEASE PROTEIN YCJP"/>
    <property type="match status" value="1"/>
</dbReference>
<evidence type="ECO:0000256" key="5">
    <source>
        <dbReference type="ARBA" id="ARBA00022989"/>
    </source>
</evidence>
<dbReference type="RefSeq" id="WP_425309297.1">
    <property type="nucleotide sequence ID" value="NZ_CP154795.1"/>
</dbReference>
<dbReference type="Proteomes" id="UP001442841">
    <property type="component" value="Chromosome"/>
</dbReference>
<comment type="similarity">
    <text evidence="7">Belongs to the binding-protein-dependent transport system permease family.</text>
</comment>
<evidence type="ECO:0000256" key="8">
    <source>
        <dbReference type="SAM" id="MobiDB-lite"/>
    </source>
</evidence>
<feature type="transmembrane region" description="Helical" evidence="7">
    <location>
        <begin position="171"/>
        <end position="194"/>
    </location>
</feature>
<feature type="region of interest" description="Disordered" evidence="8">
    <location>
        <begin position="1"/>
        <end position="24"/>
    </location>
</feature>
<dbReference type="EMBL" id="CP154795">
    <property type="protein sequence ID" value="XAN07839.1"/>
    <property type="molecule type" value="Genomic_DNA"/>
</dbReference>
<dbReference type="Gene3D" id="1.10.3720.10">
    <property type="entry name" value="MetI-like"/>
    <property type="match status" value="1"/>
</dbReference>
<keyword evidence="11" id="KW-1185">Reference proteome</keyword>
<feature type="transmembrane region" description="Helical" evidence="7">
    <location>
        <begin position="273"/>
        <end position="294"/>
    </location>
</feature>
<dbReference type="SUPFAM" id="SSF161098">
    <property type="entry name" value="MetI-like"/>
    <property type="match status" value="1"/>
</dbReference>
<name>A0ABZ3FRW6_9ACTN</name>
<reference evidence="10 11" key="1">
    <citation type="submission" date="2024-04" db="EMBL/GenBank/DDBJ databases">
        <title>Isolation of an actinomycete strain from pig manure.</title>
        <authorList>
            <person name="Gong T."/>
            <person name="Yu Z."/>
            <person name="An M."/>
            <person name="Wei C."/>
            <person name="Yang W."/>
            <person name="Liu L."/>
        </authorList>
    </citation>
    <scope>NUCLEOTIDE SEQUENCE [LARGE SCALE GENOMIC DNA]</scope>
    <source>
        <strain evidence="10 11">ZF39</strain>
    </source>
</reference>
<gene>
    <name evidence="10" type="ORF">AADG42_11150</name>
</gene>
<sequence length="308" mass="33796">MSGPVPAPVPTSDALETPAAGVRPSRARGRYRGIHKRPSPWLVILGSLLILVFFTFPYVLMVISSLKSQGDIMKIPPDYLPSEPVWSNYLTVWGSNVAPGRALLATTVIAVGATLLVLVVATPAAYYVARFRFRGRLPFLLIVLITQMLQPTVLAVGLYQEFVGWRGQLVWGALILINAAFNLSFAIWIMQAFFASVPKEVEEAALIDGVGRLQALFRIALPLVWPGIVTAIVFVFVNTWNEYAAAFVLVQDPALQPLTVAMPRFLGLYVRDWQYLFTTALVAIVPVIILFGFIEKRLIGGLTAGSVK</sequence>
<dbReference type="InterPro" id="IPR035906">
    <property type="entry name" value="MetI-like_sf"/>
</dbReference>
<accession>A0ABZ3FRW6</accession>
<feature type="domain" description="ABC transmembrane type-1" evidence="9">
    <location>
        <begin position="103"/>
        <end position="294"/>
    </location>
</feature>
<dbReference type="InterPro" id="IPR050901">
    <property type="entry name" value="BP-dep_ABC_trans_perm"/>
</dbReference>
<evidence type="ECO:0000256" key="4">
    <source>
        <dbReference type="ARBA" id="ARBA00022692"/>
    </source>
</evidence>
<feature type="transmembrane region" description="Helical" evidence="7">
    <location>
        <begin position="139"/>
        <end position="159"/>
    </location>
</feature>
<keyword evidence="4 7" id="KW-0812">Transmembrane</keyword>
<evidence type="ECO:0000313" key="10">
    <source>
        <dbReference type="EMBL" id="XAN07839.1"/>
    </source>
</evidence>
<feature type="transmembrane region" description="Helical" evidence="7">
    <location>
        <begin position="41"/>
        <end position="63"/>
    </location>
</feature>
<evidence type="ECO:0000256" key="1">
    <source>
        <dbReference type="ARBA" id="ARBA00004651"/>
    </source>
</evidence>
<dbReference type="InterPro" id="IPR000515">
    <property type="entry name" value="MetI-like"/>
</dbReference>
<evidence type="ECO:0000256" key="2">
    <source>
        <dbReference type="ARBA" id="ARBA00022448"/>
    </source>
</evidence>
<comment type="subcellular location">
    <subcellularLocation>
        <location evidence="1 7">Cell membrane</location>
        <topology evidence="1 7">Multi-pass membrane protein</topology>
    </subcellularLocation>
</comment>
<dbReference type="PANTHER" id="PTHR32243">
    <property type="entry name" value="MALTOSE TRANSPORT SYSTEM PERMEASE-RELATED"/>
    <property type="match status" value="1"/>
</dbReference>
<evidence type="ECO:0000256" key="6">
    <source>
        <dbReference type="ARBA" id="ARBA00023136"/>
    </source>
</evidence>
<dbReference type="PROSITE" id="PS50928">
    <property type="entry name" value="ABC_TM1"/>
    <property type="match status" value="1"/>
</dbReference>
<dbReference type="Pfam" id="PF00528">
    <property type="entry name" value="BPD_transp_1"/>
    <property type="match status" value="1"/>
</dbReference>
<keyword evidence="6 7" id="KW-0472">Membrane</keyword>
<evidence type="ECO:0000256" key="7">
    <source>
        <dbReference type="RuleBase" id="RU363032"/>
    </source>
</evidence>
<keyword evidence="3" id="KW-1003">Cell membrane</keyword>
<keyword evidence="2 7" id="KW-0813">Transport</keyword>
<keyword evidence="5 7" id="KW-1133">Transmembrane helix</keyword>
<feature type="transmembrane region" description="Helical" evidence="7">
    <location>
        <begin position="215"/>
        <end position="237"/>
    </location>
</feature>
<evidence type="ECO:0000256" key="3">
    <source>
        <dbReference type="ARBA" id="ARBA00022475"/>
    </source>
</evidence>
<organism evidence="10 11">
    <name type="scientific">Ammonicoccus fulvus</name>
    <dbReference type="NCBI Taxonomy" id="3138240"/>
    <lineage>
        <taxon>Bacteria</taxon>
        <taxon>Bacillati</taxon>
        <taxon>Actinomycetota</taxon>
        <taxon>Actinomycetes</taxon>
        <taxon>Propionibacteriales</taxon>
        <taxon>Propionibacteriaceae</taxon>
        <taxon>Ammonicoccus</taxon>
    </lineage>
</organism>
<protein>
    <submittedName>
        <fullName evidence="10">Carbohydrate ABC transporter permease</fullName>
    </submittedName>
</protein>
<dbReference type="CDD" id="cd06261">
    <property type="entry name" value="TM_PBP2"/>
    <property type="match status" value="1"/>
</dbReference>
<feature type="transmembrane region" description="Helical" evidence="7">
    <location>
        <begin position="102"/>
        <end position="127"/>
    </location>
</feature>
<evidence type="ECO:0000259" key="9">
    <source>
        <dbReference type="PROSITE" id="PS50928"/>
    </source>
</evidence>
<proteinExistence type="inferred from homology"/>
<evidence type="ECO:0000313" key="11">
    <source>
        <dbReference type="Proteomes" id="UP001442841"/>
    </source>
</evidence>